<gene>
    <name evidence="2" type="ordered locus">Desac_2519</name>
</gene>
<organism evidence="2 3">
    <name type="scientific">Desulfobacca acetoxidans (strain ATCC 700848 / DSM 11109 / ASRB2)</name>
    <dbReference type="NCBI Taxonomy" id="880072"/>
    <lineage>
        <taxon>Bacteria</taxon>
        <taxon>Pseudomonadati</taxon>
        <taxon>Thermodesulfobacteriota</taxon>
        <taxon>Desulfobaccia</taxon>
        <taxon>Desulfobaccales</taxon>
        <taxon>Desulfobaccaceae</taxon>
        <taxon>Desulfobacca</taxon>
    </lineage>
</organism>
<evidence type="ECO:0000313" key="3">
    <source>
        <dbReference type="Proteomes" id="UP000000483"/>
    </source>
</evidence>
<dbReference type="SUPFAM" id="SSF53335">
    <property type="entry name" value="S-adenosyl-L-methionine-dependent methyltransferases"/>
    <property type="match status" value="1"/>
</dbReference>
<reference evidence="3" key="2">
    <citation type="submission" date="2011-03" db="EMBL/GenBank/DDBJ databases">
        <title>The complete genome of Desulfobacca acetoxidans DSM 11109.</title>
        <authorList>
            <consortium name="US DOE Joint Genome Institute (JGI-PGF)"/>
            <person name="Lucas S."/>
            <person name="Copeland A."/>
            <person name="Lapidus A."/>
            <person name="Bruce D."/>
            <person name="Goodwin L."/>
            <person name="Pitluck S."/>
            <person name="Peters L."/>
            <person name="Kyrpides N."/>
            <person name="Mavromatis K."/>
            <person name="Ivanova N."/>
            <person name="Ovchinnikova G."/>
            <person name="Teshima H."/>
            <person name="Detter J.C."/>
            <person name="Han C."/>
            <person name="Land M."/>
            <person name="Hauser L."/>
            <person name="Markowitz V."/>
            <person name="Cheng J.-F."/>
            <person name="Hugenholtz P."/>
            <person name="Woyke T."/>
            <person name="Wu D."/>
            <person name="Spring S."/>
            <person name="Schueler E."/>
            <person name="Brambilla E."/>
            <person name="Klenk H.-P."/>
            <person name="Eisen J.A."/>
        </authorList>
    </citation>
    <scope>NUCLEOTIDE SEQUENCE [LARGE SCALE GENOMIC DNA]</scope>
    <source>
        <strain evidence="3">ATCC 700848 / DSM 11109 / ASRB2</strain>
    </source>
</reference>
<keyword evidence="3" id="KW-1185">Reference proteome</keyword>
<dbReference type="EMBL" id="CP002629">
    <property type="protein sequence ID" value="AEB10337.1"/>
    <property type="molecule type" value="Genomic_DNA"/>
</dbReference>
<feature type="region of interest" description="Disordered" evidence="1">
    <location>
        <begin position="1"/>
        <end position="26"/>
    </location>
</feature>
<dbReference type="RefSeq" id="WP_013707446.1">
    <property type="nucleotide sequence ID" value="NC_015388.1"/>
</dbReference>
<dbReference type="STRING" id="880072.Desac_2519"/>
<dbReference type="OrthoDB" id="9797252at2"/>
<dbReference type="InterPro" id="IPR029063">
    <property type="entry name" value="SAM-dependent_MTases_sf"/>
</dbReference>
<dbReference type="KEGG" id="dao:Desac_2519"/>
<proteinExistence type="predicted"/>
<name>F2NID5_DESAR</name>
<evidence type="ECO:0000256" key="1">
    <source>
        <dbReference type="SAM" id="MobiDB-lite"/>
    </source>
</evidence>
<reference evidence="2 3" key="1">
    <citation type="journal article" date="2011" name="Stand. Genomic Sci.">
        <title>Complete genome sequence of the acetate-degrading sulfate reducer Desulfobacca acetoxidans type strain (ASRB2).</title>
        <authorList>
            <person name="Goker M."/>
            <person name="Teshima H."/>
            <person name="Lapidus A."/>
            <person name="Nolan M."/>
            <person name="Lucas S."/>
            <person name="Hammon N."/>
            <person name="Deshpande S."/>
            <person name="Cheng J.F."/>
            <person name="Tapia R."/>
            <person name="Han C."/>
            <person name="Goodwin L."/>
            <person name="Pitluck S."/>
            <person name="Huntemann M."/>
            <person name="Liolios K."/>
            <person name="Ivanova N."/>
            <person name="Pagani I."/>
            <person name="Mavromatis K."/>
            <person name="Ovchinikova G."/>
            <person name="Pati A."/>
            <person name="Chen A."/>
            <person name="Palaniappan K."/>
            <person name="Land M."/>
            <person name="Hauser L."/>
            <person name="Brambilla E.M."/>
            <person name="Rohde M."/>
            <person name="Spring S."/>
            <person name="Detter J.C."/>
            <person name="Woyke T."/>
            <person name="Bristow J."/>
            <person name="Eisen J.A."/>
            <person name="Markowitz V."/>
            <person name="Hugenholtz P."/>
            <person name="Kyrpides N.C."/>
            <person name="Klenk H.P."/>
        </authorList>
    </citation>
    <scope>NUCLEOTIDE SEQUENCE [LARGE SCALE GENOMIC DNA]</scope>
    <source>
        <strain evidence="3">ATCC 700848 / DSM 11109 / ASRB2</strain>
    </source>
</reference>
<dbReference type="Proteomes" id="UP000000483">
    <property type="component" value="Chromosome"/>
</dbReference>
<accession>F2NID5</accession>
<dbReference type="Gene3D" id="3.40.50.150">
    <property type="entry name" value="Vaccinia Virus protein VP39"/>
    <property type="match status" value="1"/>
</dbReference>
<evidence type="ECO:0000313" key="2">
    <source>
        <dbReference type="EMBL" id="AEB10337.1"/>
    </source>
</evidence>
<dbReference type="AlphaFoldDB" id="F2NID5"/>
<sequence length="67" mass="7419">MGHVFSPNRMGSLISGRRHQAVQPREPLQRAGIEVGQRILDLGCGAGQHLPVYLSLDMGIKFTCNRF</sequence>
<dbReference type="HOGENOM" id="CLU_2805406_0_0_7"/>
<protein>
    <submittedName>
        <fullName evidence="2">Uncharacterized protein</fullName>
    </submittedName>
</protein>